<gene>
    <name evidence="1" type="ORF">SLU01_12280</name>
</gene>
<dbReference type="EMBL" id="BJYL01000016">
    <property type="protein sequence ID" value="GEN82916.1"/>
    <property type="molecule type" value="Genomic_DNA"/>
</dbReference>
<dbReference type="Pfam" id="PF07451">
    <property type="entry name" value="SpoVAD"/>
    <property type="match status" value="1"/>
</dbReference>
<dbReference type="InterPro" id="IPR016039">
    <property type="entry name" value="Thiolase-like"/>
</dbReference>
<evidence type="ECO:0000313" key="1">
    <source>
        <dbReference type="EMBL" id="GEN82916.1"/>
    </source>
</evidence>
<sequence length="333" mass="35480">MVMKGLLTFPSTPSIAATGVTAGPLEKKSPFHVNFDKMFDDERCGMKTNEQGHAKLMEDAIMIALSKVDKVPSDADFLLTGDLVNQMTPSNFSATTVGIPYIGLFSACATSISSVLLAALLTEAGLSKLAVAGSSSQHNAIERQFRYPIEYGSQKGDTSQWTVTAAGAAAITPYQKGVPSIERGTFGKSVDMGMTDPLNMGAAMAPAAADTLMRHLSGHNTSASDYDMIMTGDLSKVGFTIYKELIGNQGIKDFQNFSDAGEEFYGNNPDFMAGASGSGCSAAVYFSEIYKKMMDKEYKRVLLIATGALLSPLSYQQGDTIPCIAHAVELTMK</sequence>
<dbReference type="GO" id="GO:0016746">
    <property type="term" value="F:acyltransferase activity"/>
    <property type="evidence" value="ECO:0007669"/>
    <property type="project" value="InterPro"/>
</dbReference>
<comment type="caution">
    <text evidence="1">The sequence shown here is derived from an EMBL/GenBank/DDBJ whole genome shotgun (WGS) entry which is preliminary data.</text>
</comment>
<organism evidence="1 2">
    <name type="scientific">Sporosarcina luteola</name>
    <dbReference type="NCBI Taxonomy" id="582850"/>
    <lineage>
        <taxon>Bacteria</taxon>
        <taxon>Bacillati</taxon>
        <taxon>Bacillota</taxon>
        <taxon>Bacilli</taxon>
        <taxon>Bacillales</taxon>
        <taxon>Caryophanaceae</taxon>
        <taxon>Sporosarcina</taxon>
    </lineage>
</organism>
<protein>
    <submittedName>
        <fullName evidence="1">Stage V sporulation protein AD</fullName>
    </submittedName>
</protein>
<dbReference type="SUPFAM" id="SSF53901">
    <property type="entry name" value="Thiolase-like"/>
    <property type="match status" value="1"/>
</dbReference>
<dbReference type="InterPro" id="IPR038369">
    <property type="entry name" value="SpoVAD_sf"/>
</dbReference>
<dbReference type="RefSeq" id="WP_147056352.1">
    <property type="nucleotide sequence ID" value="NZ_BJYL01000016.1"/>
</dbReference>
<evidence type="ECO:0000313" key="2">
    <source>
        <dbReference type="Proteomes" id="UP000321901"/>
    </source>
</evidence>
<dbReference type="Proteomes" id="UP000321901">
    <property type="component" value="Unassembled WGS sequence"/>
</dbReference>
<keyword evidence="2" id="KW-1185">Reference proteome</keyword>
<dbReference type="OrthoDB" id="9770068at2"/>
<accession>A0A511Z642</accession>
<reference evidence="1 2" key="1">
    <citation type="submission" date="2019-07" db="EMBL/GenBank/DDBJ databases">
        <title>Whole genome shotgun sequence of Sporosarcina luteola NBRC 105378.</title>
        <authorList>
            <person name="Hosoyama A."/>
            <person name="Uohara A."/>
            <person name="Ohji S."/>
            <person name="Ichikawa N."/>
        </authorList>
    </citation>
    <scope>NUCLEOTIDE SEQUENCE [LARGE SCALE GENOMIC DNA]</scope>
    <source>
        <strain evidence="1 2">NBRC 105378</strain>
    </source>
</reference>
<dbReference type="AlphaFoldDB" id="A0A511Z642"/>
<dbReference type="InterPro" id="IPR010894">
    <property type="entry name" value="SpoVAD"/>
</dbReference>
<proteinExistence type="predicted"/>
<name>A0A511Z642_9BACL</name>
<dbReference type="Gene3D" id="3.40.47.40">
    <property type="entry name" value="Stage V sporulation protein AD"/>
    <property type="match status" value="1"/>
</dbReference>